<proteinExistence type="predicted"/>
<dbReference type="SUPFAM" id="SSF53955">
    <property type="entry name" value="Lysozyme-like"/>
    <property type="match status" value="1"/>
</dbReference>
<dbReference type="InterPro" id="IPR023346">
    <property type="entry name" value="Lysozyme-like_dom_sf"/>
</dbReference>
<protein>
    <submittedName>
        <fullName evidence="3">Lytic transglycosylase</fullName>
    </submittedName>
</protein>
<evidence type="ECO:0000313" key="4">
    <source>
        <dbReference type="Proteomes" id="UP000057609"/>
    </source>
</evidence>
<dbReference type="Proteomes" id="UP000057609">
    <property type="component" value="Chromosome"/>
</dbReference>
<dbReference type="HOGENOM" id="CLU_1281666_0_0_7"/>
<organism evidence="3 4">
    <name type="scientific">Geobacter pickeringii</name>
    <dbReference type="NCBI Taxonomy" id="345632"/>
    <lineage>
        <taxon>Bacteria</taxon>
        <taxon>Pseudomonadati</taxon>
        <taxon>Thermodesulfobacteriota</taxon>
        <taxon>Desulfuromonadia</taxon>
        <taxon>Geobacterales</taxon>
        <taxon>Geobacteraceae</taxon>
        <taxon>Geobacter</taxon>
    </lineage>
</organism>
<evidence type="ECO:0000259" key="2">
    <source>
        <dbReference type="Pfam" id="PF01464"/>
    </source>
</evidence>
<feature type="signal peptide" evidence="1">
    <location>
        <begin position="1"/>
        <end position="19"/>
    </location>
</feature>
<dbReference type="InterPro" id="IPR008258">
    <property type="entry name" value="Transglycosylase_SLT_dom_1"/>
</dbReference>
<dbReference type="OrthoDB" id="9815002at2"/>
<sequence>MRKKIFVLAAMMLFCVSCNQSGIRRETSPTVRLDPISDQEVRRLMEQGVDLDERQSQVRAIATVFSRRTDSERAHKLASLCYLKTLGTDLMPLDLAEIALAETGTIGFESAAVSSKGALGVWQLMPYRAASHGFRPEEMLDDAKCAEAAVRELYSKLEMANGNLVRAKKLYCGVGPEADAYEVKRRKYRREILSELEWAPPTRAESPLAILVGAS</sequence>
<evidence type="ECO:0000256" key="1">
    <source>
        <dbReference type="SAM" id="SignalP"/>
    </source>
</evidence>
<dbReference type="Gene3D" id="1.10.530.10">
    <property type="match status" value="1"/>
</dbReference>
<dbReference type="KEGG" id="gpi:GPICK_11780"/>
<feature type="domain" description="Transglycosylase SLT" evidence="2">
    <location>
        <begin position="107"/>
        <end position="171"/>
    </location>
</feature>
<reference evidence="3 4" key="1">
    <citation type="journal article" date="2015" name="Genome Announc.">
        <title>Complete Genome of Geobacter pickeringii G13T, a Metal-Reducing Isolate from Sedimentary Kaolin Deposits.</title>
        <authorList>
            <person name="Badalamenti J.P."/>
            <person name="Bond D.R."/>
        </authorList>
    </citation>
    <scope>NUCLEOTIDE SEQUENCE [LARGE SCALE GENOMIC DNA]</scope>
    <source>
        <strain evidence="3 4">G13</strain>
    </source>
</reference>
<keyword evidence="4" id="KW-1185">Reference proteome</keyword>
<dbReference type="STRING" id="345632.GPICK_11780"/>
<dbReference type="RefSeq" id="WP_039743441.1">
    <property type="nucleotide sequence ID" value="NZ_CP009788.1"/>
</dbReference>
<gene>
    <name evidence="3" type="ORF">GPICK_11780</name>
</gene>
<name>A0A0B5BBP9_9BACT</name>
<accession>A0A0B5BBP9</accession>
<dbReference type="Pfam" id="PF01464">
    <property type="entry name" value="SLT"/>
    <property type="match status" value="1"/>
</dbReference>
<dbReference type="EMBL" id="CP009788">
    <property type="protein sequence ID" value="AJE03942.1"/>
    <property type="molecule type" value="Genomic_DNA"/>
</dbReference>
<evidence type="ECO:0000313" key="3">
    <source>
        <dbReference type="EMBL" id="AJE03942.1"/>
    </source>
</evidence>
<keyword evidence="1" id="KW-0732">Signal</keyword>
<dbReference type="AlphaFoldDB" id="A0A0B5BBP9"/>
<feature type="chain" id="PRO_5002113586" evidence="1">
    <location>
        <begin position="20"/>
        <end position="215"/>
    </location>
</feature>